<comment type="caution">
    <text evidence="3">The sequence shown here is derived from an EMBL/GenBank/DDBJ whole genome shotgun (WGS) entry which is preliminary data.</text>
</comment>
<accession>A0A9X1YZ65</accession>
<feature type="compositionally biased region" description="Polar residues" evidence="1">
    <location>
        <begin position="57"/>
        <end position="66"/>
    </location>
</feature>
<organism evidence="3 5">
    <name type="scientific">Pseudomonas morbosilactucae</name>
    <dbReference type="NCBI Taxonomy" id="2938197"/>
    <lineage>
        <taxon>Bacteria</taxon>
        <taxon>Pseudomonadati</taxon>
        <taxon>Pseudomonadota</taxon>
        <taxon>Gammaproteobacteria</taxon>
        <taxon>Pseudomonadales</taxon>
        <taxon>Pseudomonadaceae</taxon>
        <taxon>Pseudomonas</taxon>
    </lineage>
</organism>
<protein>
    <submittedName>
        <fullName evidence="3">Glycine zipper family protein</fullName>
    </submittedName>
</protein>
<evidence type="ECO:0000256" key="2">
    <source>
        <dbReference type="SAM" id="SignalP"/>
    </source>
</evidence>
<proteinExistence type="predicted"/>
<keyword evidence="2" id="KW-0732">Signal</keyword>
<sequence>MKSRIWRLAGVGLLCASVTTQLLAEEHDEGQQRPPHGGNNNAGQRGPEARPAPSQPRAENNQQRPDNSQRRPEGNPGRGEQNPGRNEAAQGRSQNNAPRPQNEIIRGDNSQKFEHNGQNAGGQWQNRQQQDRPQQDPNGQGRPVSQPGNNLPIQGRPDTVRQTQEPQRGYYQDIPRRNDGNQHWQAGGPGARPSNDQRWPGRPDGRGNGWGPGPQHRPGYVVDRFPDRNFRVPYRGRDYFFSGGYWYQPQGPRYVVVRPPYGIRVGYLPDYAREVWIGSALFFLAAGAYYTYEANTREYVVVEPPVAQPQPVNSGYDVVAYPINGQPPQQVDQDRYDCYRWAVQQSGFDPAAMTYPPAPQVVQTYRQAQGNCLSSRGYQVTY</sequence>
<evidence type="ECO:0000256" key="1">
    <source>
        <dbReference type="SAM" id="MobiDB-lite"/>
    </source>
</evidence>
<feature type="compositionally biased region" description="Low complexity" evidence="1">
    <location>
        <begin position="116"/>
        <end position="128"/>
    </location>
</feature>
<evidence type="ECO:0000313" key="3">
    <source>
        <dbReference type="EMBL" id="MCK9800835.1"/>
    </source>
</evidence>
<feature type="region of interest" description="Disordered" evidence="1">
    <location>
        <begin position="24"/>
        <end position="222"/>
    </location>
</feature>
<gene>
    <name evidence="3" type="ORF">M1B34_24925</name>
    <name evidence="4" type="ORF">M1B35_11215</name>
</gene>
<name>A0A9X1YZ65_9PSED</name>
<evidence type="ECO:0000313" key="4">
    <source>
        <dbReference type="EMBL" id="MCK9814679.1"/>
    </source>
</evidence>
<dbReference type="RefSeq" id="WP_268261960.1">
    <property type="nucleotide sequence ID" value="NZ_JALQCW010000071.1"/>
</dbReference>
<evidence type="ECO:0000313" key="5">
    <source>
        <dbReference type="Proteomes" id="UP001155059"/>
    </source>
</evidence>
<dbReference type="EMBL" id="JALQCX010000018">
    <property type="protein sequence ID" value="MCK9814679.1"/>
    <property type="molecule type" value="Genomic_DNA"/>
</dbReference>
<dbReference type="Proteomes" id="UP001155163">
    <property type="component" value="Unassembled WGS sequence"/>
</dbReference>
<dbReference type="Proteomes" id="UP001155059">
    <property type="component" value="Unassembled WGS sequence"/>
</dbReference>
<dbReference type="InterPro" id="IPR045398">
    <property type="entry name" value="DUF6515"/>
</dbReference>
<dbReference type="EMBL" id="JALQCW010000071">
    <property type="protein sequence ID" value="MCK9800835.1"/>
    <property type="molecule type" value="Genomic_DNA"/>
</dbReference>
<dbReference type="Pfam" id="PF20125">
    <property type="entry name" value="DUF6515"/>
    <property type="match status" value="1"/>
</dbReference>
<feature type="chain" id="PRO_5040875522" evidence="2">
    <location>
        <begin position="25"/>
        <end position="382"/>
    </location>
</feature>
<feature type="signal peptide" evidence="2">
    <location>
        <begin position="1"/>
        <end position="24"/>
    </location>
</feature>
<feature type="compositionally biased region" description="Basic and acidic residues" evidence="1">
    <location>
        <begin position="105"/>
        <end position="115"/>
    </location>
</feature>
<reference evidence="5 6" key="1">
    <citation type="journal article" date="2022" name="Int. J. Syst. Evol. Microbiol.">
        <title>Pseudomonas aegrilactucae sp. nov. and Pseudomonas morbosilactucae sp. nov., pathogens causing bacterial rot of lettuce in Japan.</title>
        <authorList>
            <person name="Sawada H."/>
            <person name="Fujikawa T."/>
            <person name="Satou M."/>
        </authorList>
    </citation>
    <scope>NUCLEOTIDE SEQUENCE [LARGE SCALE GENOMIC DNA]</scope>
    <source>
        <strain evidence="3 5">MAFF 302030</strain>
        <strain evidence="4 6">MAFF 302046</strain>
    </source>
</reference>
<evidence type="ECO:0000313" key="6">
    <source>
        <dbReference type="Proteomes" id="UP001155163"/>
    </source>
</evidence>
<keyword evidence="6" id="KW-1185">Reference proteome</keyword>
<dbReference type="AlphaFoldDB" id="A0A9X1YZ65"/>
<reference evidence="5 6" key="2">
    <citation type="journal article" date="2023" name="Plant Pathol.">
        <title>Dismantling and reorganizing Pseudomonas marginalis sensu#lato.</title>
        <authorList>
            <person name="Sawada H."/>
            <person name="Fujikawa T."/>
            <person name="Satou M."/>
        </authorList>
    </citation>
    <scope>NUCLEOTIDE SEQUENCE [LARGE SCALE GENOMIC DNA]</scope>
    <source>
        <strain evidence="3 5">MAFF 302030</strain>
        <strain evidence="4 6">MAFF 302046</strain>
    </source>
</reference>